<dbReference type="PROSITE" id="PS50871">
    <property type="entry name" value="C1Q"/>
    <property type="match status" value="1"/>
</dbReference>
<dbReference type="SUPFAM" id="SSF49842">
    <property type="entry name" value="TNF-like"/>
    <property type="match status" value="1"/>
</dbReference>
<dbReference type="PRINTS" id="PR00007">
    <property type="entry name" value="COMPLEMNTC1Q"/>
</dbReference>
<evidence type="ECO:0000256" key="4">
    <source>
        <dbReference type="SAM" id="Coils"/>
    </source>
</evidence>
<dbReference type="Proteomes" id="UP000265080">
    <property type="component" value="Chromosome 23"/>
</dbReference>
<feature type="domain" description="C1q" evidence="5">
    <location>
        <begin position="50"/>
        <end position="186"/>
    </location>
</feature>
<dbReference type="Gene3D" id="2.60.120.40">
    <property type="match status" value="1"/>
</dbReference>
<comment type="subcellular location">
    <subcellularLocation>
        <location evidence="1">Secreted</location>
        <location evidence="1">Extracellular space</location>
        <location evidence="1">Extracellular matrix</location>
    </subcellularLocation>
</comment>
<evidence type="ECO:0000256" key="3">
    <source>
        <dbReference type="ARBA" id="ARBA00022530"/>
    </source>
</evidence>
<dbReference type="STRING" id="161767.ENSAPEP00000002272"/>
<dbReference type="AlphaFoldDB" id="A0A3P8RQ92"/>
<accession>A0A3P8RQ92</accession>
<sequence>MDQGSEASAAFQSTADSTSEPNIAMVQKLEALEATVRALEETVRPLEATVKDLEVAFSAALPDGNIGPANFLHSLVYNRVMSNIGGHYSPATGFFTAPVRGVYYFTFTFFCWAQSQQTCGGSLYHNGNKMTSWYGFSRSNPSSGSNNAILLLQAGDHVNVCLWADRVVSDNLNRYSTFSGFLLYSM</sequence>
<dbReference type="SMART" id="SM00110">
    <property type="entry name" value="C1Q"/>
    <property type="match status" value="1"/>
</dbReference>
<dbReference type="GeneTree" id="ENSGT00940000163520"/>
<reference evidence="6" key="3">
    <citation type="submission" date="2025-09" db="UniProtKB">
        <authorList>
            <consortium name="Ensembl"/>
        </authorList>
    </citation>
    <scope>IDENTIFICATION</scope>
</reference>
<dbReference type="PANTHER" id="PTHR15427:SF50">
    <property type="entry name" value="COMPLEMENT C1Q TUMOR NECROSIS FACTOR-RELATED PROTEIN 2-LIKE"/>
    <property type="match status" value="1"/>
</dbReference>
<dbReference type="Pfam" id="PF00386">
    <property type="entry name" value="C1q"/>
    <property type="match status" value="1"/>
</dbReference>
<evidence type="ECO:0000259" key="5">
    <source>
        <dbReference type="PROSITE" id="PS50871"/>
    </source>
</evidence>
<dbReference type="InterPro" id="IPR008983">
    <property type="entry name" value="Tumour_necrosis_fac-like_dom"/>
</dbReference>
<keyword evidence="4" id="KW-0175">Coiled coil</keyword>
<keyword evidence="3" id="KW-0272">Extracellular matrix</keyword>
<evidence type="ECO:0000313" key="7">
    <source>
        <dbReference type="Proteomes" id="UP000265080"/>
    </source>
</evidence>
<keyword evidence="2" id="KW-0964">Secreted</keyword>
<name>A0A3P8RQ92_AMPPE</name>
<dbReference type="InterPro" id="IPR001073">
    <property type="entry name" value="C1q_dom"/>
</dbReference>
<keyword evidence="7" id="KW-1185">Reference proteome</keyword>
<evidence type="ECO:0000256" key="2">
    <source>
        <dbReference type="ARBA" id="ARBA00022525"/>
    </source>
</evidence>
<feature type="coiled-coil region" evidence="4">
    <location>
        <begin position="22"/>
        <end position="49"/>
    </location>
</feature>
<organism evidence="6 7">
    <name type="scientific">Amphiprion percula</name>
    <name type="common">Orange clownfish</name>
    <name type="synonym">Lutjanus percula</name>
    <dbReference type="NCBI Taxonomy" id="161767"/>
    <lineage>
        <taxon>Eukaryota</taxon>
        <taxon>Metazoa</taxon>
        <taxon>Chordata</taxon>
        <taxon>Craniata</taxon>
        <taxon>Vertebrata</taxon>
        <taxon>Euteleostomi</taxon>
        <taxon>Actinopterygii</taxon>
        <taxon>Neopterygii</taxon>
        <taxon>Teleostei</taxon>
        <taxon>Neoteleostei</taxon>
        <taxon>Acanthomorphata</taxon>
        <taxon>Ovalentaria</taxon>
        <taxon>Pomacentridae</taxon>
        <taxon>Amphiprion</taxon>
    </lineage>
</organism>
<protein>
    <recommendedName>
        <fullName evidence="5">C1q domain-containing protein</fullName>
    </recommendedName>
</protein>
<reference evidence="6" key="2">
    <citation type="submission" date="2025-08" db="UniProtKB">
        <authorList>
            <consortium name="Ensembl"/>
        </authorList>
    </citation>
    <scope>IDENTIFICATION</scope>
</reference>
<reference evidence="6 7" key="1">
    <citation type="submission" date="2018-03" db="EMBL/GenBank/DDBJ databases">
        <title>Finding Nemo's genes: A chromosome-scale reference assembly of the genome of the orange clownfish Amphiprion percula.</title>
        <authorList>
            <person name="Lehmann R."/>
        </authorList>
    </citation>
    <scope>NUCLEOTIDE SEQUENCE</scope>
</reference>
<evidence type="ECO:0000256" key="1">
    <source>
        <dbReference type="ARBA" id="ARBA00004498"/>
    </source>
</evidence>
<dbReference type="PANTHER" id="PTHR15427">
    <property type="entry name" value="EMILIN ELASTIN MICROFIBRIL INTERFACE-LOCATED PROTEIN ELASTIN MICROFIBRIL INTERFACER"/>
    <property type="match status" value="1"/>
</dbReference>
<dbReference type="OMA" id="NIYMVLK"/>
<proteinExistence type="predicted"/>
<dbReference type="Ensembl" id="ENSAPET00000002325.1">
    <property type="protein sequence ID" value="ENSAPEP00000002272.1"/>
    <property type="gene ID" value="ENSAPEG00000001659.1"/>
</dbReference>
<evidence type="ECO:0000313" key="6">
    <source>
        <dbReference type="Ensembl" id="ENSAPEP00000002272.1"/>
    </source>
</evidence>
<dbReference type="InterPro" id="IPR050392">
    <property type="entry name" value="Collagen/C1q_domain"/>
</dbReference>